<dbReference type="EMBL" id="BAAAZR010000008">
    <property type="protein sequence ID" value="GAA3812119.1"/>
    <property type="molecule type" value="Genomic_DNA"/>
</dbReference>
<evidence type="ECO:0000256" key="2">
    <source>
        <dbReference type="SAM" id="Phobius"/>
    </source>
</evidence>
<dbReference type="Proteomes" id="UP001500888">
    <property type="component" value="Unassembled WGS sequence"/>
</dbReference>
<feature type="region of interest" description="Disordered" evidence="1">
    <location>
        <begin position="226"/>
        <end position="263"/>
    </location>
</feature>
<sequence length="263" mass="27739">MPLGPYGPSLRTAGGSALSVLDDLRKASMLSRPLTVGVAMATTAIANVPGMASAYNNWESIYARLDTANKSFIRNLGDKGKDGWVAADHDAFVDAVERYQEALESLRGYVKGISGIVDELGDAYRAYWLAMARVAAVVVSGVAIAAAMLTTPYAAAGYARLEALGFMANSVIAVATSMLAKVVSAVAGGMSVYFAGKAFVQMFNLQPTGDAKVDFTKAVIDTQGLPPFQQPPVSGPGQVPRLPPSAGFEWREPKVEQPKVYTP</sequence>
<evidence type="ECO:0000313" key="4">
    <source>
        <dbReference type="Proteomes" id="UP001500888"/>
    </source>
</evidence>
<organism evidence="3 4">
    <name type="scientific">Sphaerisporangium flaviroseum</name>
    <dbReference type="NCBI Taxonomy" id="509199"/>
    <lineage>
        <taxon>Bacteria</taxon>
        <taxon>Bacillati</taxon>
        <taxon>Actinomycetota</taxon>
        <taxon>Actinomycetes</taxon>
        <taxon>Streptosporangiales</taxon>
        <taxon>Streptosporangiaceae</taxon>
        <taxon>Sphaerisporangium</taxon>
    </lineage>
</organism>
<feature type="transmembrane region" description="Helical" evidence="2">
    <location>
        <begin position="171"/>
        <end position="195"/>
    </location>
</feature>
<evidence type="ECO:0000256" key="1">
    <source>
        <dbReference type="SAM" id="MobiDB-lite"/>
    </source>
</evidence>
<gene>
    <name evidence="3" type="ORF">GCM10022226_35970</name>
</gene>
<reference evidence="4" key="1">
    <citation type="journal article" date="2019" name="Int. J. Syst. Evol. Microbiol.">
        <title>The Global Catalogue of Microorganisms (GCM) 10K type strain sequencing project: providing services to taxonomists for standard genome sequencing and annotation.</title>
        <authorList>
            <consortium name="The Broad Institute Genomics Platform"/>
            <consortium name="The Broad Institute Genome Sequencing Center for Infectious Disease"/>
            <person name="Wu L."/>
            <person name="Ma J."/>
        </authorList>
    </citation>
    <scope>NUCLEOTIDE SEQUENCE [LARGE SCALE GENOMIC DNA]</scope>
    <source>
        <strain evidence="4">JCM 16908</strain>
    </source>
</reference>
<keyword evidence="4" id="KW-1185">Reference proteome</keyword>
<keyword evidence="2" id="KW-0812">Transmembrane</keyword>
<accession>A0ABP7I8D8</accession>
<comment type="caution">
    <text evidence="3">The sequence shown here is derived from an EMBL/GenBank/DDBJ whole genome shotgun (WGS) entry which is preliminary data.</text>
</comment>
<name>A0ABP7I8D8_9ACTN</name>
<keyword evidence="2" id="KW-0472">Membrane</keyword>
<evidence type="ECO:0008006" key="5">
    <source>
        <dbReference type="Google" id="ProtNLM"/>
    </source>
</evidence>
<protein>
    <recommendedName>
        <fullName evidence="5">WXG100 family type VII secretion target</fullName>
    </recommendedName>
</protein>
<keyword evidence="2" id="KW-1133">Transmembrane helix</keyword>
<feature type="transmembrane region" description="Helical" evidence="2">
    <location>
        <begin position="134"/>
        <end position="159"/>
    </location>
</feature>
<dbReference type="RefSeq" id="WP_344940764.1">
    <property type="nucleotide sequence ID" value="NZ_BAAAZR010000008.1"/>
</dbReference>
<evidence type="ECO:0000313" key="3">
    <source>
        <dbReference type="EMBL" id="GAA3812119.1"/>
    </source>
</evidence>
<proteinExistence type="predicted"/>